<organism evidence="3 4">
    <name type="scientific">Gordonia phage SoilAssassin</name>
    <dbReference type="NCBI Taxonomy" id="1821562"/>
    <lineage>
        <taxon>Viruses</taxon>
        <taxon>Duplodnaviria</taxon>
        <taxon>Heunggongvirae</taxon>
        <taxon>Uroviricota</taxon>
        <taxon>Caudoviricetes</taxon>
        <taxon>Attisvirus</taxon>
        <taxon>Attisvirus attis</taxon>
    </lineage>
</organism>
<evidence type="ECO:0000313" key="4">
    <source>
        <dbReference type="Proteomes" id="UP000207764"/>
    </source>
</evidence>
<dbReference type="GeneID" id="29124479"/>
<dbReference type="KEGG" id="vg:29124479"/>
<dbReference type="SUPFAM" id="SSF53474">
    <property type="entry name" value="alpha/beta-Hydrolases"/>
    <property type="match status" value="1"/>
</dbReference>
<dbReference type="InterPro" id="IPR013228">
    <property type="entry name" value="PE-PPE_C"/>
</dbReference>
<dbReference type="GO" id="GO:0016787">
    <property type="term" value="F:hydrolase activity"/>
    <property type="evidence" value="ECO:0007669"/>
    <property type="project" value="UniProtKB-KW"/>
</dbReference>
<feature type="domain" description="PE-PPE" evidence="2">
    <location>
        <begin position="34"/>
        <end position="122"/>
    </location>
</feature>
<name>A0A142K8J2_9CAUD</name>
<proteinExistence type="predicted"/>
<dbReference type="Proteomes" id="UP000207764">
    <property type="component" value="Segment"/>
</dbReference>
<dbReference type="EMBL" id="KU963246">
    <property type="protein sequence ID" value="AMS02425.1"/>
    <property type="molecule type" value="Genomic_DNA"/>
</dbReference>
<accession>A0A142K8J2</accession>
<dbReference type="Pfam" id="PF08237">
    <property type="entry name" value="PE-PPE"/>
    <property type="match status" value="1"/>
</dbReference>
<gene>
    <name evidence="3" type="primary">24</name>
    <name evidence="3" type="ORF">SEA_SOILASSASSIN_24</name>
</gene>
<dbReference type="InterPro" id="IPR000675">
    <property type="entry name" value="Cutinase/axe"/>
</dbReference>
<evidence type="ECO:0000256" key="1">
    <source>
        <dbReference type="ARBA" id="ARBA00022801"/>
    </source>
</evidence>
<dbReference type="Gene3D" id="3.40.50.1820">
    <property type="entry name" value="alpha/beta hydrolase"/>
    <property type="match status" value="1"/>
</dbReference>
<protein>
    <submittedName>
        <fullName evidence="3">Lysin B</fullName>
    </submittedName>
</protein>
<reference evidence="4" key="1">
    <citation type="submission" date="2016-03" db="EMBL/GenBank/DDBJ databases">
        <authorList>
            <person name="Ploux O."/>
        </authorList>
    </citation>
    <scope>NUCLEOTIDE SEQUENCE [LARGE SCALE GENOMIC DNA]</scope>
</reference>
<evidence type="ECO:0000313" key="3">
    <source>
        <dbReference type="EMBL" id="AMS02425.1"/>
    </source>
</evidence>
<dbReference type="InterPro" id="IPR029058">
    <property type="entry name" value="AB_hydrolase_fold"/>
</dbReference>
<sequence>MIELLFVDGTWSRPGARSPVGEALRKALDPSKVKFTYVDYPADFGPATGVGDVSYADSVMAGVAALSLAVERSQFDVVVAGYSQGAAVAVHYALRVLPRKPKHIVLALATVGDPHQPVHNGRSGIAGAITLSLRSFRRFVPGDPIADLDLGSPVRSAADLSRWMSVRSPEAARAWAYRTAAELPTRAQRWWEPWNWAAIGRAGEAIRNYLGTAHSTDYISQGHVRRLARDIESVA</sequence>
<keyword evidence="1" id="KW-0378">Hydrolase</keyword>
<dbReference type="RefSeq" id="YP_009303019.1">
    <property type="nucleotide sequence ID" value="NC_031251.1"/>
</dbReference>
<dbReference type="OrthoDB" id="9853at10239"/>
<evidence type="ECO:0000259" key="2">
    <source>
        <dbReference type="Pfam" id="PF08237"/>
    </source>
</evidence>
<dbReference type="SMART" id="SM01110">
    <property type="entry name" value="Cutinase"/>
    <property type="match status" value="1"/>
</dbReference>